<feature type="transmembrane region" description="Helical" evidence="7">
    <location>
        <begin position="80"/>
        <end position="101"/>
    </location>
</feature>
<dbReference type="InterPro" id="IPR000515">
    <property type="entry name" value="MetI-like"/>
</dbReference>
<evidence type="ECO:0000256" key="3">
    <source>
        <dbReference type="ARBA" id="ARBA00022475"/>
    </source>
</evidence>
<evidence type="ECO:0000256" key="1">
    <source>
        <dbReference type="ARBA" id="ARBA00004651"/>
    </source>
</evidence>
<dbReference type="InterPro" id="IPR035906">
    <property type="entry name" value="MetI-like_sf"/>
</dbReference>
<feature type="transmembrane region" description="Helical" evidence="7">
    <location>
        <begin position="110"/>
        <end position="131"/>
    </location>
</feature>
<name>A0A7U9PYI6_9ACTN</name>
<evidence type="ECO:0000256" key="2">
    <source>
        <dbReference type="ARBA" id="ARBA00022448"/>
    </source>
</evidence>
<feature type="transmembrane region" description="Helical" evidence="7">
    <location>
        <begin position="186"/>
        <end position="208"/>
    </location>
</feature>
<keyword evidence="5 7" id="KW-1133">Transmembrane helix</keyword>
<gene>
    <name evidence="10" type="ORF">OEIGOIKO_05274</name>
</gene>
<comment type="caution">
    <text evidence="10">The sequence shown here is derived from an EMBL/GenBank/DDBJ whole genome shotgun (WGS) entry which is preliminary data.</text>
</comment>
<evidence type="ECO:0000256" key="8">
    <source>
        <dbReference type="SAM" id="MobiDB-lite"/>
    </source>
</evidence>
<keyword evidence="2 7" id="KW-0813">Transport</keyword>
<feature type="transmembrane region" description="Helical" evidence="7">
    <location>
        <begin position="15"/>
        <end position="36"/>
    </location>
</feature>
<dbReference type="Pfam" id="PF00528">
    <property type="entry name" value="BPD_transp_1"/>
    <property type="match status" value="1"/>
</dbReference>
<dbReference type="CDD" id="cd06261">
    <property type="entry name" value="TM_PBP2"/>
    <property type="match status" value="1"/>
</dbReference>
<accession>A0A7U9PYI6</accession>
<keyword evidence="4 7" id="KW-0812">Transmembrane</keyword>
<protein>
    <submittedName>
        <fullName evidence="10">Sugar ABC transporter permease</fullName>
    </submittedName>
</protein>
<reference evidence="10 11" key="1">
    <citation type="submission" date="2018-11" db="EMBL/GenBank/DDBJ databases">
        <title>Whole genome sequence of Streptomyces chrestomyceticus NBRC 13444(T).</title>
        <authorList>
            <person name="Komaki H."/>
            <person name="Tamura T."/>
        </authorList>
    </citation>
    <scope>NUCLEOTIDE SEQUENCE [LARGE SCALE GENOMIC DNA]</scope>
    <source>
        <strain evidence="10 11">NBRC 13444</strain>
    </source>
</reference>
<feature type="transmembrane region" description="Helical" evidence="7">
    <location>
        <begin position="246"/>
        <end position="265"/>
    </location>
</feature>
<dbReference type="PANTHER" id="PTHR43744:SF12">
    <property type="entry name" value="ABC TRANSPORTER PERMEASE PROTEIN MG189-RELATED"/>
    <property type="match status" value="1"/>
</dbReference>
<dbReference type="PANTHER" id="PTHR43744">
    <property type="entry name" value="ABC TRANSPORTER PERMEASE PROTEIN MG189-RELATED-RELATED"/>
    <property type="match status" value="1"/>
</dbReference>
<comment type="subcellular location">
    <subcellularLocation>
        <location evidence="1 7">Cell membrane</location>
        <topology evidence="1 7">Multi-pass membrane protein</topology>
    </subcellularLocation>
</comment>
<evidence type="ECO:0000313" key="11">
    <source>
        <dbReference type="Proteomes" id="UP000287830"/>
    </source>
</evidence>
<comment type="similarity">
    <text evidence="7">Belongs to the binding-protein-dependent transport system permease family.</text>
</comment>
<feature type="domain" description="ABC transmembrane type-1" evidence="9">
    <location>
        <begin position="75"/>
        <end position="265"/>
    </location>
</feature>
<sequence>MTARRAGRHLHGGKVTYAVLILFTAGSLFPLLWTAVAASRNNTRLAQTPPPFWFGGNLLKNLGTAWSDANMGAALLNTTVVATTIAAGTVVFSTVAGFAFAKLRFRAKKLLLLLVIGTMMVPPQLSVVPLFMTVAELEWTDQLQAVILPTLVSAFGVFFMRQYLLQALPTELIEAARTDGANGWRVVWHVVFPAARPAMAVLGLLTFVQAWNDFFWPIIALTQNGNPTVQVALTGLGRGYIPDQSVIMAGALLGTLPLLVAFVLFGKQIVGGSCRARSRADRWAAAPLPRGRTVRTCCRTGRAVPVNHSHRPPAPHAPPAPLAPRAPHGPCRAPRPREREYRHVLPPPLSARLRLGCGHRRLSGRGRRPGGRPHPVDLGHLQPHPRQGRRGRHR</sequence>
<feature type="compositionally biased region" description="Pro residues" evidence="8">
    <location>
        <begin position="314"/>
        <end position="324"/>
    </location>
</feature>
<keyword evidence="6 7" id="KW-0472">Membrane</keyword>
<proteinExistence type="inferred from homology"/>
<dbReference type="SUPFAM" id="SSF161098">
    <property type="entry name" value="MetI-like"/>
    <property type="match status" value="1"/>
</dbReference>
<dbReference type="Gene3D" id="1.10.3720.10">
    <property type="entry name" value="MetI-like"/>
    <property type="match status" value="1"/>
</dbReference>
<evidence type="ECO:0000256" key="5">
    <source>
        <dbReference type="ARBA" id="ARBA00022989"/>
    </source>
</evidence>
<evidence type="ECO:0000313" key="10">
    <source>
        <dbReference type="EMBL" id="GCD37477.1"/>
    </source>
</evidence>
<dbReference type="EMBL" id="BHZC01000001">
    <property type="protein sequence ID" value="GCD37477.1"/>
    <property type="molecule type" value="Genomic_DNA"/>
</dbReference>
<feature type="region of interest" description="Disordered" evidence="8">
    <location>
        <begin position="303"/>
        <end position="394"/>
    </location>
</feature>
<evidence type="ECO:0000256" key="7">
    <source>
        <dbReference type="RuleBase" id="RU363032"/>
    </source>
</evidence>
<evidence type="ECO:0000256" key="6">
    <source>
        <dbReference type="ARBA" id="ARBA00023136"/>
    </source>
</evidence>
<dbReference type="PROSITE" id="PS50928">
    <property type="entry name" value="ABC_TM1"/>
    <property type="match status" value="1"/>
</dbReference>
<evidence type="ECO:0000256" key="4">
    <source>
        <dbReference type="ARBA" id="ARBA00022692"/>
    </source>
</evidence>
<dbReference type="GO" id="GO:0055085">
    <property type="term" value="P:transmembrane transport"/>
    <property type="evidence" value="ECO:0007669"/>
    <property type="project" value="InterPro"/>
</dbReference>
<dbReference type="GO" id="GO:0005886">
    <property type="term" value="C:plasma membrane"/>
    <property type="evidence" value="ECO:0007669"/>
    <property type="project" value="UniProtKB-SubCell"/>
</dbReference>
<keyword evidence="3" id="KW-1003">Cell membrane</keyword>
<dbReference type="Proteomes" id="UP000287830">
    <property type="component" value="Unassembled WGS sequence"/>
</dbReference>
<feature type="compositionally biased region" description="Basic residues" evidence="8">
    <location>
        <begin position="357"/>
        <end position="371"/>
    </location>
</feature>
<organism evidence="10 11">
    <name type="scientific">Streptomyces chrestomyceticus JCM 4735</name>
    <dbReference type="NCBI Taxonomy" id="1306181"/>
    <lineage>
        <taxon>Bacteria</taxon>
        <taxon>Bacillati</taxon>
        <taxon>Actinomycetota</taxon>
        <taxon>Actinomycetes</taxon>
        <taxon>Kitasatosporales</taxon>
        <taxon>Streptomycetaceae</taxon>
        <taxon>Streptomyces</taxon>
    </lineage>
</organism>
<evidence type="ECO:0000259" key="9">
    <source>
        <dbReference type="PROSITE" id="PS50928"/>
    </source>
</evidence>
<feature type="transmembrane region" description="Helical" evidence="7">
    <location>
        <begin position="143"/>
        <end position="165"/>
    </location>
</feature>
<dbReference type="AlphaFoldDB" id="A0A7U9PYI6"/>